<dbReference type="STRING" id="1798705.A2563_03825"/>
<keyword evidence="5 8" id="KW-0812">Transmembrane</keyword>
<evidence type="ECO:0000256" key="3">
    <source>
        <dbReference type="ARBA" id="ARBA00022448"/>
    </source>
</evidence>
<protein>
    <recommendedName>
        <fullName evidence="8">Probable membrane transporter protein</fullName>
    </recommendedName>
</protein>
<proteinExistence type="inferred from homology"/>
<dbReference type="Proteomes" id="UP000176634">
    <property type="component" value="Unassembled WGS sequence"/>
</dbReference>
<dbReference type="Pfam" id="PF01925">
    <property type="entry name" value="TauE"/>
    <property type="match status" value="1"/>
</dbReference>
<evidence type="ECO:0000256" key="4">
    <source>
        <dbReference type="ARBA" id="ARBA00022475"/>
    </source>
</evidence>
<accession>A0A1F6P9Q8</accession>
<dbReference type="GO" id="GO:0005886">
    <property type="term" value="C:plasma membrane"/>
    <property type="evidence" value="ECO:0007669"/>
    <property type="project" value="UniProtKB-SubCell"/>
</dbReference>
<dbReference type="PANTHER" id="PTHR30269:SF38">
    <property type="entry name" value="SULFITE EXPORTER TAUE_SAFE"/>
    <property type="match status" value="1"/>
</dbReference>
<keyword evidence="3" id="KW-0813">Transport</keyword>
<feature type="transmembrane region" description="Helical" evidence="8">
    <location>
        <begin position="216"/>
        <end position="234"/>
    </location>
</feature>
<feature type="transmembrane region" description="Helical" evidence="8">
    <location>
        <begin position="67"/>
        <end position="89"/>
    </location>
</feature>
<evidence type="ECO:0000256" key="5">
    <source>
        <dbReference type="ARBA" id="ARBA00022692"/>
    </source>
</evidence>
<dbReference type="InterPro" id="IPR052017">
    <property type="entry name" value="TSUP"/>
</dbReference>
<evidence type="ECO:0000256" key="8">
    <source>
        <dbReference type="RuleBase" id="RU363041"/>
    </source>
</evidence>
<comment type="similarity">
    <text evidence="2 8">Belongs to the 4-toluene sulfonate uptake permease (TSUP) (TC 2.A.102) family.</text>
</comment>
<keyword evidence="6 8" id="KW-1133">Transmembrane helix</keyword>
<evidence type="ECO:0000313" key="9">
    <source>
        <dbReference type="EMBL" id="OGH92770.1"/>
    </source>
</evidence>
<feature type="transmembrane region" description="Helical" evidence="8">
    <location>
        <begin position="123"/>
        <end position="146"/>
    </location>
</feature>
<dbReference type="EMBL" id="MFRA01000005">
    <property type="protein sequence ID" value="OGH92770.1"/>
    <property type="molecule type" value="Genomic_DNA"/>
</dbReference>
<feature type="transmembrane region" description="Helical" evidence="8">
    <location>
        <begin position="158"/>
        <end position="180"/>
    </location>
</feature>
<evidence type="ECO:0000313" key="10">
    <source>
        <dbReference type="Proteomes" id="UP000176634"/>
    </source>
</evidence>
<keyword evidence="4 8" id="KW-1003">Cell membrane</keyword>
<gene>
    <name evidence="9" type="ORF">A2563_03825</name>
</gene>
<evidence type="ECO:0000256" key="1">
    <source>
        <dbReference type="ARBA" id="ARBA00004651"/>
    </source>
</evidence>
<evidence type="ECO:0000256" key="2">
    <source>
        <dbReference type="ARBA" id="ARBA00009142"/>
    </source>
</evidence>
<name>A0A1F6P9Q8_9BACT</name>
<feature type="transmembrane region" description="Helical" evidence="8">
    <location>
        <begin position="186"/>
        <end position="204"/>
    </location>
</feature>
<keyword evidence="7 8" id="KW-0472">Membrane</keyword>
<sequence>MNVLFFIIAFISEVVGTIAGFGSSTIALPISLLFLDFKTAIVLVAFLHIFGNIGRVSFFRFGFDKNILLKFGMISVLFSLVGALLVNYIPQAGLKGGLGVFLIIYSAISWSGTFKLKASSATALVGGTLSGFLAGLIGTGGALRAMFLSAFQLPKEKFIATAAIIALAVDAIRIPVYISGGYLDSNLYWLVPIIFVTAIAGSFVGKKIVDKIPQNFFRKVVLSAIFMVGVKFVIDWLL</sequence>
<reference evidence="9 10" key="1">
    <citation type="journal article" date="2016" name="Nat. Commun.">
        <title>Thousands of microbial genomes shed light on interconnected biogeochemical processes in an aquifer system.</title>
        <authorList>
            <person name="Anantharaman K."/>
            <person name="Brown C.T."/>
            <person name="Hug L.A."/>
            <person name="Sharon I."/>
            <person name="Castelle C.J."/>
            <person name="Probst A.J."/>
            <person name="Thomas B.C."/>
            <person name="Singh A."/>
            <person name="Wilkins M.J."/>
            <person name="Karaoz U."/>
            <person name="Brodie E.L."/>
            <person name="Williams K.H."/>
            <person name="Hubbard S.S."/>
            <person name="Banfield J.F."/>
        </authorList>
    </citation>
    <scope>NUCLEOTIDE SEQUENCE [LARGE SCALE GENOMIC DNA]</scope>
</reference>
<dbReference type="AlphaFoldDB" id="A0A1F6P9Q8"/>
<comment type="caution">
    <text evidence="9">The sequence shown here is derived from an EMBL/GenBank/DDBJ whole genome shotgun (WGS) entry which is preliminary data.</text>
</comment>
<dbReference type="InterPro" id="IPR002781">
    <property type="entry name" value="TM_pro_TauE-like"/>
</dbReference>
<dbReference type="PANTHER" id="PTHR30269">
    <property type="entry name" value="TRANSMEMBRANE PROTEIN YFCA"/>
    <property type="match status" value="1"/>
</dbReference>
<evidence type="ECO:0000256" key="6">
    <source>
        <dbReference type="ARBA" id="ARBA00022989"/>
    </source>
</evidence>
<organism evidence="9 10">
    <name type="scientific">Candidatus Magasanikbacteria bacterium RIFOXYD1_FULL_40_23</name>
    <dbReference type="NCBI Taxonomy" id="1798705"/>
    <lineage>
        <taxon>Bacteria</taxon>
        <taxon>Candidatus Magasanikiibacteriota</taxon>
    </lineage>
</organism>
<evidence type="ECO:0000256" key="7">
    <source>
        <dbReference type="ARBA" id="ARBA00023136"/>
    </source>
</evidence>
<comment type="subcellular location">
    <subcellularLocation>
        <location evidence="1 8">Cell membrane</location>
        <topology evidence="1 8">Multi-pass membrane protein</topology>
    </subcellularLocation>
</comment>